<organism evidence="1 2">
    <name type="scientific">Kalanchoe fedtschenkoi</name>
    <name type="common">Lavender scallops</name>
    <name type="synonym">South American air plant</name>
    <dbReference type="NCBI Taxonomy" id="63787"/>
    <lineage>
        <taxon>Eukaryota</taxon>
        <taxon>Viridiplantae</taxon>
        <taxon>Streptophyta</taxon>
        <taxon>Embryophyta</taxon>
        <taxon>Tracheophyta</taxon>
        <taxon>Spermatophyta</taxon>
        <taxon>Magnoliopsida</taxon>
        <taxon>eudicotyledons</taxon>
        <taxon>Gunneridae</taxon>
        <taxon>Pentapetalae</taxon>
        <taxon>Saxifragales</taxon>
        <taxon>Crassulaceae</taxon>
        <taxon>Kalanchoe</taxon>
    </lineage>
</organism>
<proteinExistence type="predicted"/>
<dbReference type="EnsemblPlants" id="Kaladp0021s0065.1.v1.1">
    <property type="protein sequence ID" value="Kaladp0021s0065.1.v1.1"/>
    <property type="gene ID" value="Kaladp0021s0065.v1.1"/>
</dbReference>
<sequence length="189" mass="22105">MQERKTVELASKVEGLRLMERRCMVLQQNIASRKCKILYLKSEIGKIDERYEEIVTELRVLMDEVSRLEQVEKEKDRFYDMKKLEMNEFIKSAEKFEVDCRKSIDALSEGICQLKAKIATFQGNNGYTYNSDIAEAEIRKAELLCLKQNLDKTLASNHRIRAQLQKQLQSILTTQSQNGRMISPYTENR</sequence>
<dbReference type="Proteomes" id="UP000594263">
    <property type="component" value="Unplaced"/>
</dbReference>
<protein>
    <submittedName>
        <fullName evidence="1">Uncharacterized protein</fullName>
    </submittedName>
</protein>
<accession>A0A7N0T3Z7</accession>
<dbReference type="PANTHER" id="PTHR37214">
    <property type="entry name" value="CYTOMEGALOVIRUS UL139 PROTEIN"/>
    <property type="match status" value="1"/>
</dbReference>
<dbReference type="Pfam" id="PF12507">
    <property type="entry name" value="HCMV_UL139"/>
    <property type="match status" value="1"/>
</dbReference>
<dbReference type="Gramene" id="Kaladp0021s0065.1.v1.1">
    <property type="protein sequence ID" value="Kaladp0021s0065.1.v1.1"/>
    <property type="gene ID" value="Kaladp0021s0065.v1.1"/>
</dbReference>
<name>A0A7N0T3Z7_KALFE</name>
<reference evidence="1" key="1">
    <citation type="submission" date="2021-01" db="UniProtKB">
        <authorList>
            <consortium name="EnsemblPlants"/>
        </authorList>
    </citation>
    <scope>IDENTIFICATION</scope>
</reference>
<dbReference type="OMA" id="MEDTRNH"/>
<dbReference type="InterPro" id="IPR021042">
    <property type="entry name" value="Herpes_UL139_cytomegalovirus"/>
</dbReference>
<evidence type="ECO:0000313" key="2">
    <source>
        <dbReference type="Proteomes" id="UP000594263"/>
    </source>
</evidence>
<dbReference type="PANTHER" id="PTHR37214:SF2">
    <property type="entry name" value="CYTOMEGALOVIRUS UL139 PROTEIN"/>
    <property type="match status" value="1"/>
</dbReference>
<evidence type="ECO:0000313" key="1">
    <source>
        <dbReference type="EnsemblPlants" id="Kaladp0021s0065.1.v1.1"/>
    </source>
</evidence>
<keyword evidence="2" id="KW-1185">Reference proteome</keyword>
<dbReference type="AlphaFoldDB" id="A0A7N0T3Z7"/>